<dbReference type="EMBL" id="VIIS01000925">
    <property type="protein sequence ID" value="KAF0303642.1"/>
    <property type="molecule type" value="Genomic_DNA"/>
</dbReference>
<dbReference type="AlphaFoldDB" id="A0A6A4WLY7"/>
<organism evidence="2 3">
    <name type="scientific">Amphibalanus amphitrite</name>
    <name type="common">Striped barnacle</name>
    <name type="synonym">Balanus amphitrite</name>
    <dbReference type="NCBI Taxonomy" id="1232801"/>
    <lineage>
        <taxon>Eukaryota</taxon>
        <taxon>Metazoa</taxon>
        <taxon>Ecdysozoa</taxon>
        <taxon>Arthropoda</taxon>
        <taxon>Crustacea</taxon>
        <taxon>Multicrustacea</taxon>
        <taxon>Cirripedia</taxon>
        <taxon>Thoracica</taxon>
        <taxon>Thoracicalcarea</taxon>
        <taxon>Balanomorpha</taxon>
        <taxon>Balanoidea</taxon>
        <taxon>Balanidae</taxon>
        <taxon>Amphibalaninae</taxon>
        <taxon>Amphibalanus</taxon>
    </lineage>
</organism>
<accession>A0A6A4WLY7</accession>
<evidence type="ECO:0000256" key="1">
    <source>
        <dbReference type="SAM" id="SignalP"/>
    </source>
</evidence>
<proteinExistence type="predicted"/>
<reference evidence="2 3" key="1">
    <citation type="submission" date="2019-07" db="EMBL/GenBank/DDBJ databases">
        <title>Draft genome assembly of a fouling barnacle, Amphibalanus amphitrite (Darwin, 1854): The first reference genome for Thecostraca.</title>
        <authorList>
            <person name="Kim W."/>
        </authorList>
    </citation>
    <scope>NUCLEOTIDE SEQUENCE [LARGE SCALE GENOMIC DNA]</scope>
    <source>
        <strain evidence="2">SNU_AA5</strain>
        <tissue evidence="2">Soma without cirri and trophi</tissue>
    </source>
</reference>
<protein>
    <submittedName>
        <fullName evidence="2">Uncharacterized protein</fullName>
    </submittedName>
</protein>
<comment type="caution">
    <text evidence="2">The sequence shown here is derived from an EMBL/GenBank/DDBJ whole genome shotgun (WGS) entry which is preliminary data.</text>
</comment>
<evidence type="ECO:0000313" key="2">
    <source>
        <dbReference type="EMBL" id="KAF0303642.1"/>
    </source>
</evidence>
<keyword evidence="3" id="KW-1185">Reference proteome</keyword>
<dbReference type="Proteomes" id="UP000440578">
    <property type="component" value="Unassembled WGS sequence"/>
</dbReference>
<name>A0A6A4WLY7_AMPAM</name>
<keyword evidence="1" id="KW-0732">Signal</keyword>
<feature type="signal peptide" evidence="1">
    <location>
        <begin position="1"/>
        <end position="28"/>
    </location>
</feature>
<evidence type="ECO:0000313" key="3">
    <source>
        <dbReference type="Proteomes" id="UP000440578"/>
    </source>
</evidence>
<gene>
    <name evidence="2" type="ORF">FJT64_002872</name>
</gene>
<sequence length="127" mass="14128">MAATSSHRVAILAALLLTLLAILTQVRSAPLDGVYSPYSVAESDEAPEVRSPNEALLLRRLLEDIRSGQIKYRPRERRVPYPLGVRLYRRSRSFCLHLADASCKDEQFISSMADNLRFSVPGSSPGK</sequence>
<feature type="chain" id="PRO_5025455719" evidence="1">
    <location>
        <begin position="29"/>
        <end position="127"/>
    </location>
</feature>